<evidence type="ECO:0000313" key="1">
    <source>
        <dbReference type="EMBL" id="SFE74468.1"/>
    </source>
</evidence>
<dbReference type="OrthoDB" id="3048903at2"/>
<keyword evidence="2" id="KW-1185">Reference proteome</keyword>
<name>A0A1I2D1R7_9FIRM</name>
<evidence type="ECO:0000313" key="2">
    <source>
        <dbReference type="Proteomes" id="UP000198896"/>
    </source>
</evidence>
<dbReference type="EMBL" id="FONL01000016">
    <property type="protein sequence ID" value="SFE74468.1"/>
    <property type="molecule type" value="Genomic_DNA"/>
</dbReference>
<dbReference type="RefSeq" id="WP_093914030.1">
    <property type="nucleotide sequence ID" value="NZ_FONL01000016.1"/>
</dbReference>
<dbReference type="STRING" id="1123323.SAMN05216245_11627"/>
<dbReference type="Proteomes" id="UP000198896">
    <property type="component" value="Unassembled WGS sequence"/>
</dbReference>
<organism evidence="1 2">
    <name type="scientific">Succiniclasticum ruminis DSM 9236</name>
    <dbReference type="NCBI Taxonomy" id="1123323"/>
    <lineage>
        <taxon>Bacteria</taxon>
        <taxon>Bacillati</taxon>
        <taxon>Bacillota</taxon>
        <taxon>Negativicutes</taxon>
        <taxon>Acidaminococcales</taxon>
        <taxon>Acidaminococcaceae</taxon>
        <taxon>Succiniclasticum</taxon>
    </lineage>
</organism>
<protein>
    <submittedName>
        <fullName evidence="1">Uncharacterized protein</fullName>
    </submittedName>
</protein>
<reference evidence="1 2" key="1">
    <citation type="submission" date="2016-10" db="EMBL/GenBank/DDBJ databases">
        <authorList>
            <person name="de Groot N.N."/>
        </authorList>
    </citation>
    <scope>NUCLEOTIDE SEQUENCE [LARGE SCALE GENOMIC DNA]</scope>
    <source>
        <strain evidence="1 2">DSM 9236</strain>
    </source>
</reference>
<accession>A0A1I2D1R7</accession>
<dbReference type="AlphaFoldDB" id="A0A1I2D1R7"/>
<gene>
    <name evidence="1" type="ORF">SAMN05216245_11627</name>
</gene>
<proteinExistence type="predicted"/>
<sequence>MKIYIITCTFNTAQTLIDCAFQKEAEAKAYAAGLNADRAKAVARCRELIVLREGEAMAAFLDEAGSIVFEVLAADLK</sequence>